<dbReference type="EMBL" id="CP048000">
    <property type="protein sequence ID" value="QHQ62572.1"/>
    <property type="molecule type" value="Genomic_DNA"/>
</dbReference>
<accession>A0A6P1TQS9</accession>
<keyword evidence="1" id="KW-0812">Transmembrane</keyword>
<evidence type="ECO:0000256" key="1">
    <source>
        <dbReference type="SAM" id="Phobius"/>
    </source>
</evidence>
<evidence type="ECO:0000313" key="3">
    <source>
        <dbReference type="Proteomes" id="UP000464314"/>
    </source>
</evidence>
<organism evidence="2 3">
    <name type="scientific">Anaerocolumna sedimenticola</name>
    <dbReference type="NCBI Taxonomy" id="2696063"/>
    <lineage>
        <taxon>Bacteria</taxon>
        <taxon>Bacillati</taxon>
        <taxon>Bacillota</taxon>
        <taxon>Clostridia</taxon>
        <taxon>Lachnospirales</taxon>
        <taxon>Lachnospiraceae</taxon>
        <taxon>Anaerocolumna</taxon>
    </lineage>
</organism>
<protein>
    <recommendedName>
        <fullName evidence="4">Nif11 domain-containing protein</fullName>
    </recommendedName>
</protein>
<evidence type="ECO:0000313" key="2">
    <source>
        <dbReference type="EMBL" id="QHQ62572.1"/>
    </source>
</evidence>
<dbReference type="AlphaFoldDB" id="A0A6P1TQS9"/>
<keyword evidence="1" id="KW-0472">Membrane</keyword>
<dbReference type="KEGG" id="anr:Ana3638_18765"/>
<evidence type="ECO:0008006" key="4">
    <source>
        <dbReference type="Google" id="ProtNLM"/>
    </source>
</evidence>
<keyword evidence="3" id="KW-1185">Reference proteome</keyword>
<name>A0A6P1TQS9_9FIRM</name>
<dbReference type="Proteomes" id="UP000464314">
    <property type="component" value="Chromosome"/>
</dbReference>
<sequence length="125" mass="14108">MSLQKEIMALTKEQKAKLAGVRNEQELIDAISEAGIELTDEEVSKVAGGGNMLDWRCDRVYMSLSIKNGSHNVMVFVKVALCTSRQPKKNMVTYMFLPFIATFSVGHGNVLLKENEREEKRKRVC</sequence>
<reference evidence="2 3" key="1">
    <citation type="submission" date="2020-01" db="EMBL/GenBank/DDBJ databases">
        <title>Genome analysis of Anaerocolumna sp. CBA3638.</title>
        <authorList>
            <person name="Kim J."/>
            <person name="Roh S.W."/>
        </authorList>
    </citation>
    <scope>NUCLEOTIDE SEQUENCE [LARGE SCALE GENOMIC DNA]</scope>
    <source>
        <strain evidence="2 3">CBA3638</strain>
    </source>
</reference>
<keyword evidence="1" id="KW-1133">Transmembrane helix</keyword>
<gene>
    <name evidence="2" type="ORF">Ana3638_18765</name>
</gene>
<dbReference type="RefSeq" id="WP_161839395.1">
    <property type="nucleotide sequence ID" value="NZ_CP048000.1"/>
</dbReference>
<feature type="transmembrane region" description="Helical" evidence="1">
    <location>
        <begin position="91"/>
        <end position="112"/>
    </location>
</feature>
<proteinExistence type="predicted"/>